<dbReference type="PANTHER" id="PTHR45712">
    <property type="entry name" value="AGAP008170-PA"/>
    <property type="match status" value="1"/>
</dbReference>
<proteinExistence type="predicted"/>
<dbReference type="EMBL" id="OU896720">
    <property type="protein sequence ID" value="CAH1153530.1"/>
    <property type="molecule type" value="Genomic_DNA"/>
</dbReference>
<gene>
    <name evidence="5" type="ORF">PHAECO_LOCUS4313</name>
</gene>
<reference evidence="5" key="2">
    <citation type="submission" date="2022-10" db="EMBL/GenBank/DDBJ databases">
        <authorList>
            <consortium name="ENA_rothamsted_submissions"/>
            <consortium name="culmorum"/>
            <person name="King R."/>
        </authorList>
    </citation>
    <scope>NUCLEOTIDE SEQUENCE</scope>
</reference>
<reference evidence="5" key="1">
    <citation type="submission" date="2022-01" db="EMBL/GenBank/DDBJ databases">
        <authorList>
            <person name="King R."/>
        </authorList>
    </citation>
    <scope>NUCLEOTIDE SEQUENCE</scope>
</reference>
<dbReference type="SUPFAM" id="SSF52047">
    <property type="entry name" value="RNI-like"/>
    <property type="match status" value="1"/>
</dbReference>
<feature type="chain" id="PRO_5040206834" evidence="4">
    <location>
        <begin position="17"/>
        <end position="692"/>
    </location>
</feature>
<dbReference type="Gene3D" id="3.80.10.10">
    <property type="entry name" value="Ribonuclease Inhibitor"/>
    <property type="match status" value="3"/>
</dbReference>
<dbReference type="OrthoDB" id="2325980at2759"/>
<feature type="signal peptide" evidence="4">
    <location>
        <begin position="1"/>
        <end position="16"/>
    </location>
</feature>
<dbReference type="AlphaFoldDB" id="A0A9P0DGY9"/>
<keyword evidence="3" id="KW-0812">Transmembrane</keyword>
<keyword evidence="3" id="KW-0472">Membrane</keyword>
<evidence type="ECO:0000256" key="2">
    <source>
        <dbReference type="ARBA" id="ARBA00022737"/>
    </source>
</evidence>
<evidence type="ECO:0000313" key="5">
    <source>
        <dbReference type="EMBL" id="CAH1153530.1"/>
    </source>
</evidence>
<dbReference type="PROSITE" id="PS51450">
    <property type="entry name" value="LRR"/>
    <property type="match status" value="1"/>
</dbReference>
<evidence type="ECO:0000256" key="4">
    <source>
        <dbReference type="SAM" id="SignalP"/>
    </source>
</evidence>
<keyword evidence="2" id="KW-0677">Repeat</keyword>
<name>A0A9P0DGY9_PHACE</name>
<keyword evidence="6" id="KW-1185">Reference proteome</keyword>
<dbReference type="InterPro" id="IPR003591">
    <property type="entry name" value="Leu-rich_rpt_typical-subtyp"/>
</dbReference>
<dbReference type="Pfam" id="PF13855">
    <property type="entry name" value="LRR_8"/>
    <property type="match status" value="3"/>
</dbReference>
<evidence type="ECO:0000256" key="1">
    <source>
        <dbReference type="ARBA" id="ARBA00022614"/>
    </source>
</evidence>
<accession>A0A9P0DGY9</accession>
<keyword evidence="4" id="KW-0732">Signal</keyword>
<keyword evidence="1" id="KW-0433">Leucine-rich repeat</keyword>
<dbReference type="SMART" id="SM00369">
    <property type="entry name" value="LRR_TYP"/>
    <property type="match status" value="10"/>
</dbReference>
<feature type="transmembrane region" description="Helical" evidence="3">
    <location>
        <begin position="601"/>
        <end position="628"/>
    </location>
</feature>
<keyword evidence="3" id="KW-1133">Transmembrane helix</keyword>
<dbReference type="InterPro" id="IPR032675">
    <property type="entry name" value="LRR_dom_sf"/>
</dbReference>
<evidence type="ECO:0000313" key="6">
    <source>
        <dbReference type="Proteomes" id="UP001153737"/>
    </source>
</evidence>
<sequence length="692" mass="78272">MKIWTLVLAACAAASAVPSLPTNSRFCIDECKCKLSKLITSRLQIIDCDRPLTINASTFHYISKAMVNVISFENVNIYQIQESAFSGFKNLDDILFINSRIGAIDAKVFNNTKRVKFHGCRFEDSPDLSSEVLEELHFGECGLEQIPRLNNLLKLTFLNLTGNLIKNVEVETFAELFELEELYLSNNEIFRLPATIFINNQELNSLYLDNNPIKHFRLNTSENLETLSLKNCQLETFDEESARKLSTLNELILSHNHIKTISHKSLDHMKELSVINLSYNKLTVLDDDVFSGNQNLIKIVLDGNNFETLPRFFLRNGKGFTTYTFSCNHCGLKTLDGSVFQNMAGMINLELSHNKFKNVDNIFDPIASLKILDISYNKIAYLGPATFKNNRNIETLNIAGNPLMVLNPEVFADNGVLREIDARNASLTKLWANANNVVKSLRKILLGGNELATISEEEAEIMPNLEAIDLNNNPLIFDEKLCSLIHEAELRGVSPIEYTKNLYTGMERTFGEDIDGFSTMEWKEFHKNACPQITSVKYIPIQPELLDDITTDKTNELADEEYDDDDEDDDDDYDLYEEETVAEDQPLAKDMHEETLARASYILSITSVFVLSALVVLTVAVAATLCILRRNNRFDMHKANLPRLKIPLWTTGHGEKKHSGSVYRPLSEDLSGPKTPTFSRYEFPATPTVHST</sequence>
<organism evidence="5 6">
    <name type="scientific">Phaedon cochleariae</name>
    <name type="common">Mustard beetle</name>
    <dbReference type="NCBI Taxonomy" id="80249"/>
    <lineage>
        <taxon>Eukaryota</taxon>
        <taxon>Metazoa</taxon>
        <taxon>Ecdysozoa</taxon>
        <taxon>Arthropoda</taxon>
        <taxon>Hexapoda</taxon>
        <taxon>Insecta</taxon>
        <taxon>Pterygota</taxon>
        <taxon>Neoptera</taxon>
        <taxon>Endopterygota</taxon>
        <taxon>Coleoptera</taxon>
        <taxon>Polyphaga</taxon>
        <taxon>Cucujiformia</taxon>
        <taxon>Chrysomeloidea</taxon>
        <taxon>Chrysomelidae</taxon>
        <taxon>Chrysomelinae</taxon>
        <taxon>Chrysomelini</taxon>
        <taxon>Phaedon</taxon>
    </lineage>
</organism>
<dbReference type="InterPro" id="IPR050333">
    <property type="entry name" value="SLRP"/>
</dbReference>
<evidence type="ECO:0000256" key="3">
    <source>
        <dbReference type="SAM" id="Phobius"/>
    </source>
</evidence>
<protein>
    <submittedName>
        <fullName evidence="5">Uncharacterized protein</fullName>
    </submittedName>
</protein>
<dbReference type="PANTHER" id="PTHR45712:SF22">
    <property type="entry name" value="INSULIN-LIKE GROWTH FACTOR-BINDING PROTEIN COMPLEX ACID LABILE SUBUNIT"/>
    <property type="match status" value="1"/>
</dbReference>
<dbReference type="Proteomes" id="UP001153737">
    <property type="component" value="Chromosome 14"/>
</dbReference>
<dbReference type="InterPro" id="IPR001611">
    <property type="entry name" value="Leu-rich_rpt"/>
</dbReference>